<dbReference type="AlphaFoldDB" id="A0A2D4IM06"/>
<protein>
    <submittedName>
        <fullName evidence="2">Uncharacterized protein</fullName>
    </submittedName>
</protein>
<sequence length="137" mass="15112">MPDRNGTAALEDSTNTTSSHTDTASIALGNYVYLQCVQIQNTFDATVQRNDCSSCQEKGKLYNSEVQRCHTSPLLRVEIQDYGRPCFSNLRVAAFLFFISPTRGNLKTCGFPLVLAGDILGVETHPASSCQKWKNTD</sequence>
<organism evidence="2">
    <name type="scientific">Micrurus lemniscatus lemniscatus</name>
    <dbReference type="NCBI Taxonomy" id="129467"/>
    <lineage>
        <taxon>Eukaryota</taxon>
        <taxon>Metazoa</taxon>
        <taxon>Chordata</taxon>
        <taxon>Craniata</taxon>
        <taxon>Vertebrata</taxon>
        <taxon>Euteleostomi</taxon>
        <taxon>Lepidosauria</taxon>
        <taxon>Squamata</taxon>
        <taxon>Bifurcata</taxon>
        <taxon>Unidentata</taxon>
        <taxon>Episquamata</taxon>
        <taxon>Toxicofera</taxon>
        <taxon>Serpentes</taxon>
        <taxon>Colubroidea</taxon>
        <taxon>Elapidae</taxon>
        <taxon>Elapinae</taxon>
        <taxon>Micrurus</taxon>
    </lineage>
</organism>
<reference evidence="2" key="1">
    <citation type="submission" date="2017-07" db="EMBL/GenBank/DDBJ databases">
        <authorList>
            <person name="Mikheyev A."/>
            <person name="Grau M."/>
        </authorList>
    </citation>
    <scope>NUCLEOTIDE SEQUENCE</scope>
    <source>
        <tissue evidence="2">Venom_gland</tissue>
    </source>
</reference>
<evidence type="ECO:0000256" key="1">
    <source>
        <dbReference type="SAM" id="MobiDB-lite"/>
    </source>
</evidence>
<name>A0A2D4IM06_MICLE</name>
<feature type="region of interest" description="Disordered" evidence="1">
    <location>
        <begin position="1"/>
        <end position="21"/>
    </location>
</feature>
<dbReference type="EMBL" id="IACK01107708">
    <property type="protein sequence ID" value="LAA85217.1"/>
    <property type="molecule type" value="Transcribed_RNA"/>
</dbReference>
<proteinExistence type="predicted"/>
<accession>A0A2D4IM06</accession>
<evidence type="ECO:0000313" key="2">
    <source>
        <dbReference type="EMBL" id="LAA85217.1"/>
    </source>
</evidence>
<reference evidence="2" key="2">
    <citation type="submission" date="2017-11" db="EMBL/GenBank/DDBJ databases">
        <title>Coralsnake Venomics: Analyses of Venom Gland Transcriptomes and Proteomes of Six Brazilian Taxa.</title>
        <authorList>
            <person name="Aird S.D."/>
            <person name="Jorge da Silva N."/>
            <person name="Qiu L."/>
            <person name="Villar-Briones A."/>
            <person name="Aparecida-Saddi V."/>
            <person name="Campos-Telles M.P."/>
            <person name="Grau M."/>
            <person name="Mikheyev A.S."/>
        </authorList>
    </citation>
    <scope>NUCLEOTIDE SEQUENCE</scope>
    <source>
        <tissue evidence="2">Venom_gland</tissue>
    </source>
</reference>